<feature type="domain" description="HTH araC/xylS-type" evidence="4">
    <location>
        <begin position="248"/>
        <end position="346"/>
    </location>
</feature>
<dbReference type="InterPro" id="IPR032687">
    <property type="entry name" value="AraC-type_N"/>
</dbReference>
<dbReference type="Pfam" id="PF12833">
    <property type="entry name" value="HTH_18"/>
    <property type="match status" value="1"/>
</dbReference>
<keyword evidence="3" id="KW-0804">Transcription</keyword>
<keyword evidence="6" id="KW-1185">Reference proteome</keyword>
<evidence type="ECO:0000256" key="2">
    <source>
        <dbReference type="ARBA" id="ARBA00023125"/>
    </source>
</evidence>
<dbReference type="InterPro" id="IPR020449">
    <property type="entry name" value="Tscrpt_reg_AraC-type_HTH"/>
</dbReference>
<dbReference type="InterPro" id="IPR018060">
    <property type="entry name" value="HTH_AraC"/>
</dbReference>
<dbReference type="RefSeq" id="WP_169147773.1">
    <property type="nucleotide sequence ID" value="NZ_JABBGA010000024.1"/>
</dbReference>
<evidence type="ECO:0000313" key="5">
    <source>
        <dbReference type="EMBL" id="NML28244.1"/>
    </source>
</evidence>
<dbReference type="Gene3D" id="1.10.10.60">
    <property type="entry name" value="Homeodomain-like"/>
    <property type="match status" value="1"/>
</dbReference>
<accession>A0A848GAD5</accession>
<gene>
    <name evidence="5" type="ORF">HHL15_21000</name>
</gene>
<name>A0A848GAD5_9RHOO</name>
<comment type="caution">
    <text evidence="5">The sequence shown here is derived from an EMBL/GenBank/DDBJ whole genome shotgun (WGS) entry which is preliminary data.</text>
</comment>
<dbReference type="AlphaFoldDB" id="A0A848GAD5"/>
<dbReference type="GO" id="GO:0000976">
    <property type="term" value="F:transcription cis-regulatory region binding"/>
    <property type="evidence" value="ECO:0007669"/>
    <property type="project" value="TreeGrafter"/>
</dbReference>
<dbReference type="GO" id="GO:0003700">
    <property type="term" value="F:DNA-binding transcription factor activity"/>
    <property type="evidence" value="ECO:0007669"/>
    <property type="project" value="InterPro"/>
</dbReference>
<dbReference type="PANTHER" id="PTHR47894">
    <property type="entry name" value="HTH-TYPE TRANSCRIPTIONAL REGULATOR GADX"/>
    <property type="match status" value="1"/>
</dbReference>
<dbReference type="SMART" id="SM00342">
    <property type="entry name" value="HTH_ARAC"/>
    <property type="match status" value="1"/>
</dbReference>
<dbReference type="PANTHER" id="PTHR47894:SF1">
    <property type="entry name" value="HTH-TYPE TRANSCRIPTIONAL REGULATOR VQSM"/>
    <property type="match status" value="1"/>
</dbReference>
<reference evidence="5 6" key="1">
    <citation type="submission" date="2020-04" db="EMBL/GenBank/DDBJ databases">
        <title>Zoogloea sp. G-4-1-14 isolated from soil.</title>
        <authorList>
            <person name="Dahal R.H."/>
        </authorList>
    </citation>
    <scope>NUCLEOTIDE SEQUENCE [LARGE SCALE GENOMIC DNA]</scope>
    <source>
        <strain evidence="5 6">G-4-1-14</strain>
    </source>
</reference>
<keyword evidence="2" id="KW-0238">DNA-binding</keyword>
<dbReference type="Proteomes" id="UP000580043">
    <property type="component" value="Unassembled WGS sequence"/>
</dbReference>
<dbReference type="PROSITE" id="PS01124">
    <property type="entry name" value="HTH_ARAC_FAMILY_2"/>
    <property type="match status" value="1"/>
</dbReference>
<dbReference type="InterPro" id="IPR009057">
    <property type="entry name" value="Homeodomain-like_sf"/>
</dbReference>
<evidence type="ECO:0000313" key="6">
    <source>
        <dbReference type="Proteomes" id="UP000580043"/>
    </source>
</evidence>
<protein>
    <submittedName>
        <fullName evidence="5">AraC family transcriptional regulator</fullName>
    </submittedName>
</protein>
<dbReference type="GO" id="GO:0005829">
    <property type="term" value="C:cytosol"/>
    <property type="evidence" value="ECO:0007669"/>
    <property type="project" value="TreeGrafter"/>
</dbReference>
<sequence length="350" mass="39207">MSSPGPSPLSAAERGADKGTISISFVEEALVALRARGIDADALLEHAGISPELLNAPQARVASSHYAALWHSIAQAMDDEFFGMDSHRMRAGSFTLLCHSVIHCDSLERALRRALRFLRLVLDDFEGVLLREGDSARVVLVERCVEPRRAFAYGTFLIILHGLACWLVGRRIPLDHAAFRCLEPSYSGEWRVLFSPDLRFGQAETEIVFPADYLGLPNVQNERTMKVFLRSAPANFLVKYRNSDGLVARIRRLLRDIPPDAWPDFETLAQQMHFSPSTLRRHLLEEGPSYQAIKDDLRRDLAISQLCHSDKSVLDIALDLGFAEASAFHRAFKKWTGARPGEYRRALAGQ</sequence>
<organism evidence="5 6">
    <name type="scientific">Zoogloea dura</name>
    <dbReference type="NCBI Taxonomy" id="2728840"/>
    <lineage>
        <taxon>Bacteria</taxon>
        <taxon>Pseudomonadati</taxon>
        <taxon>Pseudomonadota</taxon>
        <taxon>Betaproteobacteria</taxon>
        <taxon>Rhodocyclales</taxon>
        <taxon>Zoogloeaceae</taxon>
        <taxon>Zoogloea</taxon>
    </lineage>
</organism>
<keyword evidence="1" id="KW-0805">Transcription regulation</keyword>
<dbReference type="Pfam" id="PF12625">
    <property type="entry name" value="Arabinose_bd"/>
    <property type="match status" value="1"/>
</dbReference>
<proteinExistence type="predicted"/>
<evidence type="ECO:0000259" key="4">
    <source>
        <dbReference type="PROSITE" id="PS01124"/>
    </source>
</evidence>
<evidence type="ECO:0000256" key="1">
    <source>
        <dbReference type="ARBA" id="ARBA00023015"/>
    </source>
</evidence>
<evidence type="ECO:0000256" key="3">
    <source>
        <dbReference type="ARBA" id="ARBA00023163"/>
    </source>
</evidence>
<dbReference type="PRINTS" id="PR00032">
    <property type="entry name" value="HTHARAC"/>
</dbReference>
<dbReference type="SUPFAM" id="SSF46689">
    <property type="entry name" value="Homeodomain-like"/>
    <property type="match status" value="1"/>
</dbReference>
<dbReference type="EMBL" id="JABBGA010000024">
    <property type="protein sequence ID" value="NML28244.1"/>
    <property type="molecule type" value="Genomic_DNA"/>
</dbReference>